<evidence type="ECO:0000313" key="2">
    <source>
        <dbReference type="Proteomes" id="UP000607645"/>
    </source>
</evidence>
<dbReference type="Gene3D" id="1.10.150.240">
    <property type="entry name" value="Putative phosphatase, domain 2"/>
    <property type="match status" value="1"/>
</dbReference>
<dbReference type="SUPFAM" id="SSF56784">
    <property type="entry name" value="HAD-like"/>
    <property type="match status" value="1"/>
</dbReference>
<reference evidence="1" key="1">
    <citation type="submission" date="2020-08" db="EMBL/GenBank/DDBJ databases">
        <title>Genome public.</title>
        <authorList>
            <person name="Liu C."/>
            <person name="Sun Q."/>
        </authorList>
    </citation>
    <scope>NUCLEOTIDE SEQUENCE</scope>
    <source>
        <strain evidence="1">NSJ-52</strain>
    </source>
</reference>
<dbReference type="InterPro" id="IPR036412">
    <property type="entry name" value="HAD-like_sf"/>
</dbReference>
<dbReference type="Gene3D" id="3.40.50.1000">
    <property type="entry name" value="HAD superfamily/HAD-like"/>
    <property type="match status" value="1"/>
</dbReference>
<dbReference type="Proteomes" id="UP000607645">
    <property type="component" value="Unassembled WGS sequence"/>
</dbReference>
<dbReference type="Pfam" id="PF13419">
    <property type="entry name" value="HAD_2"/>
    <property type="match status" value="1"/>
</dbReference>
<dbReference type="SFLD" id="SFLDS00003">
    <property type="entry name" value="Haloacid_Dehalogenase"/>
    <property type="match status" value="1"/>
</dbReference>
<sequence length="212" mass="22824">MFDGILFDLDGTLWDATPAIRDAWNQAMADCGGPQRPPVTLEEVRACMGLLRRDICARLFPGASEAVWDALSSRQILHLTQALAAGGSILYPQVEETLAALSRNARLFLVSNCGDRYLNAFYDGHGLKKYFFADLCAGRTRRPKADNIAQVVREYGLKAPVYVGDTQLDCDSAHAAGIPFLHAAYGFGAVEGERAADSFAGLPAALAAMCPP</sequence>
<comment type="caution">
    <text evidence="1">The sequence shown here is derived from an EMBL/GenBank/DDBJ whole genome shotgun (WGS) entry which is preliminary data.</text>
</comment>
<dbReference type="AlphaFoldDB" id="A0A8J6JEK5"/>
<dbReference type="InterPro" id="IPR050155">
    <property type="entry name" value="HAD-like_hydrolase_sf"/>
</dbReference>
<dbReference type="PANTHER" id="PTHR43434">
    <property type="entry name" value="PHOSPHOGLYCOLATE PHOSPHATASE"/>
    <property type="match status" value="1"/>
</dbReference>
<dbReference type="PANTHER" id="PTHR43434:SF1">
    <property type="entry name" value="PHOSPHOGLYCOLATE PHOSPHATASE"/>
    <property type="match status" value="1"/>
</dbReference>
<dbReference type="InterPro" id="IPR041492">
    <property type="entry name" value="HAD_2"/>
</dbReference>
<protein>
    <submittedName>
        <fullName evidence="1">HAD family hydrolase</fullName>
    </submittedName>
</protein>
<dbReference type="RefSeq" id="WP_155148367.1">
    <property type="nucleotide sequence ID" value="NZ_JACOPQ010000012.1"/>
</dbReference>
<keyword evidence="2" id="KW-1185">Reference proteome</keyword>
<keyword evidence="1" id="KW-0378">Hydrolase</keyword>
<dbReference type="EMBL" id="JACOPQ010000012">
    <property type="protein sequence ID" value="MBC5738121.1"/>
    <property type="molecule type" value="Genomic_DNA"/>
</dbReference>
<gene>
    <name evidence="1" type="ORF">H8S62_14000</name>
</gene>
<proteinExistence type="predicted"/>
<evidence type="ECO:0000313" key="1">
    <source>
        <dbReference type="EMBL" id="MBC5738121.1"/>
    </source>
</evidence>
<dbReference type="InterPro" id="IPR023198">
    <property type="entry name" value="PGP-like_dom2"/>
</dbReference>
<dbReference type="GO" id="GO:0008967">
    <property type="term" value="F:phosphoglycolate phosphatase activity"/>
    <property type="evidence" value="ECO:0007669"/>
    <property type="project" value="TreeGrafter"/>
</dbReference>
<name>A0A8J6JEK5_9FIRM</name>
<dbReference type="InterPro" id="IPR023214">
    <property type="entry name" value="HAD_sf"/>
</dbReference>
<accession>A0A8J6JEK5</accession>
<organism evidence="1 2">
    <name type="scientific">Lawsonibacter faecis</name>
    <dbReference type="NCBI Taxonomy" id="2763052"/>
    <lineage>
        <taxon>Bacteria</taxon>
        <taxon>Bacillati</taxon>
        <taxon>Bacillota</taxon>
        <taxon>Clostridia</taxon>
        <taxon>Eubacteriales</taxon>
        <taxon>Oscillospiraceae</taxon>
        <taxon>Lawsonibacter</taxon>
    </lineage>
</organism>
<dbReference type="GO" id="GO:0006281">
    <property type="term" value="P:DNA repair"/>
    <property type="evidence" value="ECO:0007669"/>
    <property type="project" value="TreeGrafter"/>
</dbReference>
<dbReference type="SFLD" id="SFLDG01129">
    <property type="entry name" value="C1.5:_HAD__Beta-PGM__Phosphata"/>
    <property type="match status" value="1"/>
</dbReference>